<dbReference type="SUPFAM" id="SSF54637">
    <property type="entry name" value="Thioesterase/thiol ester dehydrase-isomerase"/>
    <property type="match status" value="1"/>
</dbReference>
<gene>
    <name evidence="2" type="ORF">CLUMA_CG011163</name>
</gene>
<protein>
    <submittedName>
        <fullName evidence="2">CLUMA_CG011163, isoform A</fullName>
    </submittedName>
</protein>
<dbReference type="InterPro" id="IPR002539">
    <property type="entry name" value="MaoC-like_dom"/>
</dbReference>
<name>A0A1J1IC23_9DIPT</name>
<keyword evidence="3" id="KW-1185">Reference proteome</keyword>
<dbReference type="EMBL" id="CVRI01000047">
    <property type="protein sequence ID" value="CRK97784.1"/>
    <property type="molecule type" value="Genomic_DNA"/>
</dbReference>
<dbReference type="InterPro" id="IPR029069">
    <property type="entry name" value="HotDog_dom_sf"/>
</dbReference>
<evidence type="ECO:0000313" key="2">
    <source>
        <dbReference type="EMBL" id="CRK97784.1"/>
    </source>
</evidence>
<dbReference type="CDD" id="cd03449">
    <property type="entry name" value="R_hydratase"/>
    <property type="match status" value="1"/>
</dbReference>
<dbReference type="PANTHER" id="PTHR43437:SF3">
    <property type="entry name" value="HYDROXYACYL-THIOESTER DEHYDRATASE TYPE 2, MITOCHONDRIAL"/>
    <property type="match status" value="1"/>
</dbReference>
<dbReference type="OrthoDB" id="201709at2759"/>
<dbReference type="InterPro" id="IPR050965">
    <property type="entry name" value="UPF0336/Enoyl-CoA_hydratase"/>
</dbReference>
<dbReference type="AlphaFoldDB" id="A0A1J1IC23"/>
<feature type="domain" description="MaoC-like" evidence="1">
    <location>
        <begin position="23"/>
        <end position="107"/>
    </location>
</feature>
<proteinExistence type="predicted"/>
<sequence length="133" mass="14764">MRIHQSLRQQILLKVGDFVKETKIVSQKDLDKFAAITGDFNPIHNSDKSIVHGAFLNGLTAGIIGTKLPGPGTILLSQNLKFPSKCYVNDPIEITVELMEVRKIIKAKYKCEQNGIVVFLGEANLIMDKEANK</sequence>
<organism evidence="2 3">
    <name type="scientific">Clunio marinus</name>
    <dbReference type="NCBI Taxonomy" id="568069"/>
    <lineage>
        <taxon>Eukaryota</taxon>
        <taxon>Metazoa</taxon>
        <taxon>Ecdysozoa</taxon>
        <taxon>Arthropoda</taxon>
        <taxon>Hexapoda</taxon>
        <taxon>Insecta</taxon>
        <taxon>Pterygota</taxon>
        <taxon>Neoptera</taxon>
        <taxon>Endopterygota</taxon>
        <taxon>Diptera</taxon>
        <taxon>Nematocera</taxon>
        <taxon>Chironomoidea</taxon>
        <taxon>Chironomidae</taxon>
        <taxon>Clunio</taxon>
    </lineage>
</organism>
<dbReference type="PANTHER" id="PTHR43437">
    <property type="entry name" value="HYDROXYACYL-THIOESTER DEHYDRATASE TYPE 2, MITOCHONDRIAL-RELATED"/>
    <property type="match status" value="1"/>
</dbReference>
<dbReference type="Proteomes" id="UP000183832">
    <property type="component" value="Unassembled WGS sequence"/>
</dbReference>
<dbReference type="GO" id="GO:0019171">
    <property type="term" value="F:(3R)-hydroxyacyl-[acyl-carrier-protein] dehydratase activity"/>
    <property type="evidence" value="ECO:0007669"/>
    <property type="project" value="TreeGrafter"/>
</dbReference>
<accession>A0A1J1IC23</accession>
<evidence type="ECO:0000259" key="1">
    <source>
        <dbReference type="Pfam" id="PF01575"/>
    </source>
</evidence>
<evidence type="ECO:0000313" key="3">
    <source>
        <dbReference type="Proteomes" id="UP000183832"/>
    </source>
</evidence>
<dbReference type="GO" id="GO:0018812">
    <property type="term" value="F:3-hydroxyacyl-CoA dehydratase activity"/>
    <property type="evidence" value="ECO:0007669"/>
    <property type="project" value="UniProtKB-ARBA"/>
</dbReference>
<dbReference type="GO" id="GO:0006633">
    <property type="term" value="P:fatty acid biosynthetic process"/>
    <property type="evidence" value="ECO:0007669"/>
    <property type="project" value="TreeGrafter"/>
</dbReference>
<dbReference type="Gene3D" id="3.10.129.10">
    <property type="entry name" value="Hotdog Thioesterase"/>
    <property type="match status" value="1"/>
</dbReference>
<dbReference type="STRING" id="568069.A0A1J1IC23"/>
<dbReference type="GO" id="GO:0005739">
    <property type="term" value="C:mitochondrion"/>
    <property type="evidence" value="ECO:0007669"/>
    <property type="project" value="TreeGrafter"/>
</dbReference>
<dbReference type="Pfam" id="PF01575">
    <property type="entry name" value="MaoC_dehydratas"/>
    <property type="match status" value="1"/>
</dbReference>
<reference evidence="2 3" key="1">
    <citation type="submission" date="2015-04" db="EMBL/GenBank/DDBJ databases">
        <authorList>
            <person name="Syromyatnikov M.Y."/>
            <person name="Popov V.N."/>
        </authorList>
    </citation>
    <scope>NUCLEOTIDE SEQUENCE [LARGE SCALE GENOMIC DNA]</scope>
</reference>